<accession>A0AAX6HLJ4</accession>
<organism evidence="1 2">
    <name type="scientific">Iris pallida</name>
    <name type="common">Sweet iris</name>
    <dbReference type="NCBI Taxonomy" id="29817"/>
    <lineage>
        <taxon>Eukaryota</taxon>
        <taxon>Viridiplantae</taxon>
        <taxon>Streptophyta</taxon>
        <taxon>Embryophyta</taxon>
        <taxon>Tracheophyta</taxon>
        <taxon>Spermatophyta</taxon>
        <taxon>Magnoliopsida</taxon>
        <taxon>Liliopsida</taxon>
        <taxon>Asparagales</taxon>
        <taxon>Iridaceae</taxon>
        <taxon>Iridoideae</taxon>
        <taxon>Irideae</taxon>
        <taxon>Iris</taxon>
    </lineage>
</organism>
<dbReference type="AlphaFoldDB" id="A0AAX6HLJ4"/>
<reference evidence="1" key="1">
    <citation type="journal article" date="2023" name="GigaByte">
        <title>Genome assembly of the bearded iris, Iris pallida Lam.</title>
        <authorList>
            <person name="Bruccoleri R.E."/>
            <person name="Oakeley E.J."/>
            <person name="Faust A.M.E."/>
            <person name="Altorfer M."/>
            <person name="Dessus-Babus S."/>
            <person name="Burckhardt D."/>
            <person name="Oertli M."/>
            <person name="Naumann U."/>
            <person name="Petersen F."/>
            <person name="Wong J."/>
        </authorList>
    </citation>
    <scope>NUCLEOTIDE SEQUENCE</scope>
    <source>
        <strain evidence="1">GSM-AAB239-AS_SAM_17_03QT</strain>
    </source>
</reference>
<evidence type="ECO:0000313" key="2">
    <source>
        <dbReference type="Proteomes" id="UP001140949"/>
    </source>
</evidence>
<dbReference type="EMBL" id="JANAVB010008400">
    <property type="protein sequence ID" value="KAJ6841642.1"/>
    <property type="molecule type" value="Genomic_DNA"/>
</dbReference>
<comment type="caution">
    <text evidence="1">The sequence shown here is derived from an EMBL/GenBank/DDBJ whole genome shotgun (WGS) entry which is preliminary data.</text>
</comment>
<name>A0AAX6HLJ4_IRIPA</name>
<dbReference type="Proteomes" id="UP001140949">
    <property type="component" value="Unassembled WGS sequence"/>
</dbReference>
<protein>
    <submittedName>
        <fullName evidence="1">Leucine-rich repeat extensin-like protein 3</fullName>
    </submittedName>
</protein>
<gene>
    <name evidence="1" type="ORF">M6B38_305585</name>
</gene>
<proteinExistence type="predicted"/>
<evidence type="ECO:0000313" key="1">
    <source>
        <dbReference type="EMBL" id="KAJ6841642.1"/>
    </source>
</evidence>
<reference evidence="1" key="2">
    <citation type="submission" date="2023-04" db="EMBL/GenBank/DDBJ databases">
        <authorList>
            <person name="Bruccoleri R.E."/>
            <person name="Oakeley E.J."/>
            <person name="Faust A.-M."/>
            <person name="Dessus-Babus S."/>
            <person name="Altorfer M."/>
            <person name="Burckhardt D."/>
            <person name="Oertli M."/>
            <person name="Naumann U."/>
            <person name="Petersen F."/>
            <person name="Wong J."/>
        </authorList>
    </citation>
    <scope>NUCLEOTIDE SEQUENCE</scope>
    <source>
        <strain evidence="1">GSM-AAB239-AS_SAM_17_03QT</strain>
        <tissue evidence="1">Leaf</tissue>
    </source>
</reference>
<sequence length="132" mass="14510">MAVWGSMLSPVALSDEDSPQLCDGGGKRLRWALSERWHTGDRSGRWWRERRRSGSGHDGGSAAMGARQRTDAGVLRATHGGAAHAPAVKVGLGHGGEEVRLGFFFDLGVVMAMIWRWWCWMFSGGGVRSWGW</sequence>
<keyword evidence="2" id="KW-1185">Reference proteome</keyword>